<reference evidence="3" key="1">
    <citation type="journal article" date="2019" name="Int. J. Syst. Evol. Microbiol.">
        <title>The Global Catalogue of Microorganisms (GCM) 10K type strain sequencing project: providing services to taxonomists for standard genome sequencing and annotation.</title>
        <authorList>
            <consortium name="The Broad Institute Genomics Platform"/>
            <consortium name="The Broad Institute Genome Sequencing Center for Infectious Disease"/>
            <person name="Wu L."/>
            <person name="Ma J."/>
        </authorList>
    </citation>
    <scope>NUCLEOTIDE SEQUENCE [LARGE SCALE GENOMIC DNA]</scope>
    <source>
        <strain evidence="3">NBRC 108730</strain>
    </source>
</reference>
<protein>
    <submittedName>
        <fullName evidence="2">Uncharacterized protein</fullName>
    </submittedName>
</protein>
<evidence type="ECO:0000313" key="3">
    <source>
        <dbReference type="Proteomes" id="UP001157017"/>
    </source>
</evidence>
<proteinExistence type="predicted"/>
<gene>
    <name evidence="2" type="ORF">GCM10025868_16880</name>
</gene>
<evidence type="ECO:0000256" key="1">
    <source>
        <dbReference type="SAM" id="MobiDB-lite"/>
    </source>
</evidence>
<dbReference type="EMBL" id="BSUZ01000001">
    <property type="protein sequence ID" value="GMA86438.1"/>
    <property type="molecule type" value="Genomic_DNA"/>
</dbReference>
<feature type="compositionally biased region" description="Low complexity" evidence="1">
    <location>
        <begin position="180"/>
        <end position="191"/>
    </location>
</feature>
<sequence length="200" mass="20802">MRRSPTRSGRCSLRVDALGFAPVTRLRTPAALPPGVVGDRAVVPYRTDRGNLAVDVGPTRRTVVGSARPGPGDVRTGPDGLSLRLPALHAHGSSAPKPVTLLVGDREPPARLLPAQRTVRSTGPLPPLPPGAHPSRCESTVAAAGRTWCSTPTPPVACTPGGPANRPGPRRSRHPLRRCGAPSGSSAVGSAARRRRRRPG</sequence>
<comment type="caution">
    <text evidence="2">The sequence shown here is derived from an EMBL/GenBank/DDBJ whole genome shotgun (WGS) entry which is preliminary data.</text>
</comment>
<accession>A0ABQ6JE27</accession>
<dbReference type="Proteomes" id="UP001157017">
    <property type="component" value="Unassembled WGS sequence"/>
</dbReference>
<keyword evidence="3" id="KW-1185">Reference proteome</keyword>
<feature type="compositionally biased region" description="Basic residues" evidence="1">
    <location>
        <begin position="168"/>
        <end position="177"/>
    </location>
</feature>
<name>A0ABQ6JE27_9ACTN</name>
<evidence type="ECO:0000313" key="2">
    <source>
        <dbReference type="EMBL" id="GMA86438.1"/>
    </source>
</evidence>
<feature type="region of interest" description="Disordered" evidence="1">
    <location>
        <begin position="150"/>
        <end position="200"/>
    </location>
</feature>
<organism evidence="2 3">
    <name type="scientific">Angustibacter aerolatus</name>
    <dbReference type="NCBI Taxonomy" id="1162965"/>
    <lineage>
        <taxon>Bacteria</taxon>
        <taxon>Bacillati</taxon>
        <taxon>Actinomycetota</taxon>
        <taxon>Actinomycetes</taxon>
        <taxon>Kineosporiales</taxon>
        <taxon>Kineosporiaceae</taxon>
    </lineage>
</organism>